<protein>
    <submittedName>
        <fullName evidence="5">Protein ALP1-like</fullName>
    </submittedName>
</protein>
<evidence type="ECO:0000313" key="5">
    <source>
        <dbReference type="RefSeq" id="XP_002132210.2"/>
    </source>
</evidence>
<dbReference type="Proteomes" id="UP000001819">
    <property type="component" value="Chromosome 4"/>
</dbReference>
<name>A0A6I8UWS7_DROPS</name>
<gene>
    <name evidence="5" type="primary">LOC6903329</name>
</gene>
<dbReference type="InterPro" id="IPR027806">
    <property type="entry name" value="HARBI1_dom"/>
</dbReference>
<dbReference type="InParanoid" id="A0A6I8UWS7"/>
<dbReference type="RefSeq" id="XP_002132210.2">
    <property type="nucleotide sequence ID" value="XM_002132174.3"/>
</dbReference>
<dbReference type="GO" id="GO:0046872">
    <property type="term" value="F:metal ion binding"/>
    <property type="evidence" value="ECO:0007669"/>
    <property type="project" value="UniProtKB-KW"/>
</dbReference>
<feature type="domain" description="DDE Tnp4" evidence="3">
    <location>
        <begin position="198"/>
        <end position="329"/>
    </location>
</feature>
<evidence type="ECO:0000259" key="3">
    <source>
        <dbReference type="Pfam" id="PF13359"/>
    </source>
</evidence>
<evidence type="ECO:0000256" key="2">
    <source>
        <dbReference type="ARBA" id="ARBA00022723"/>
    </source>
</evidence>
<evidence type="ECO:0000256" key="1">
    <source>
        <dbReference type="ARBA" id="ARBA00001968"/>
    </source>
</evidence>
<keyword evidence="2" id="KW-0479">Metal-binding</keyword>
<comment type="cofactor">
    <cofactor evidence="1">
        <name>a divalent metal cation</name>
        <dbReference type="ChEBI" id="CHEBI:60240"/>
    </cofactor>
</comment>
<sequence>MNVRKTFLLNFFLDDGVEANLLHQAAQLVSLEGTLTQHVAVKETVKEEAEEEDEQENKDSVRKMDDQFKERFRMQRSTFETLLQVVGRAIAGAEQYQPIGSVSLPEKLLYTLMLLGGGISFRDAGEIYSISKSSGHEIFKWVTSAFSALMPCYVQWPKYGAAGVGSSSISKLPGVLGVIEECRIPLKLPIRIDDDNPKQYPALTLQAVCDAQSRFLDVYVDAPNDDQHCILLASPLFEKLIHTQTPLMAEHRHIVGDKTYPLLLNLMTPYVGELTPCHAQYNLAIRLWNAPAERALATLISRFKRLDSLDVSSLELGTTVISAACMLHNFILDSGVEGMEDDILAFDMLPENHKKIPYDEHGLLDLENIMAVEEKRDRLISGFINNT</sequence>
<organism evidence="4 5">
    <name type="scientific">Drosophila pseudoobscura pseudoobscura</name>
    <name type="common">Fruit fly</name>
    <dbReference type="NCBI Taxonomy" id="46245"/>
    <lineage>
        <taxon>Eukaryota</taxon>
        <taxon>Metazoa</taxon>
        <taxon>Ecdysozoa</taxon>
        <taxon>Arthropoda</taxon>
        <taxon>Hexapoda</taxon>
        <taxon>Insecta</taxon>
        <taxon>Pterygota</taxon>
        <taxon>Neoptera</taxon>
        <taxon>Endopterygota</taxon>
        <taxon>Diptera</taxon>
        <taxon>Brachycera</taxon>
        <taxon>Muscomorpha</taxon>
        <taxon>Ephydroidea</taxon>
        <taxon>Drosophilidae</taxon>
        <taxon>Drosophila</taxon>
        <taxon>Sophophora</taxon>
    </lineage>
</organism>
<proteinExistence type="predicted"/>
<dbReference type="Pfam" id="PF13359">
    <property type="entry name" value="DDE_Tnp_4"/>
    <property type="match status" value="1"/>
</dbReference>
<dbReference type="AlphaFoldDB" id="A0A6I8UWS7"/>
<keyword evidence="4" id="KW-1185">Reference proteome</keyword>
<accession>A0A6I8UWS7</accession>
<reference evidence="5" key="1">
    <citation type="submission" date="2025-08" db="UniProtKB">
        <authorList>
            <consortium name="RefSeq"/>
        </authorList>
    </citation>
    <scope>IDENTIFICATION</scope>
    <source>
        <strain evidence="5">MV-25-SWS-2005</strain>
        <tissue evidence="5">Whole body</tissue>
    </source>
</reference>
<evidence type="ECO:0000313" key="4">
    <source>
        <dbReference type="Proteomes" id="UP000001819"/>
    </source>
</evidence>
<dbReference type="KEGG" id="dpo:6903329"/>